<feature type="transmembrane region" description="Helical" evidence="8">
    <location>
        <begin position="93"/>
        <end position="114"/>
    </location>
</feature>
<feature type="transmembrane region" description="Helical" evidence="8">
    <location>
        <begin position="243"/>
        <end position="262"/>
    </location>
</feature>
<dbReference type="InterPro" id="IPR003445">
    <property type="entry name" value="Cat_transpt"/>
</dbReference>
<keyword evidence="6" id="KW-0406">Ion transport</keyword>
<organism evidence="9 10">
    <name type="scientific">Veillonella criceti</name>
    <dbReference type="NCBI Taxonomy" id="103891"/>
    <lineage>
        <taxon>Bacteria</taxon>
        <taxon>Bacillati</taxon>
        <taxon>Bacillota</taxon>
        <taxon>Negativicutes</taxon>
        <taxon>Veillonellales</taxon>
        <taxon>Veillonellaceae</taxon>
        <taxon>Veillonella</taxon>
    </lineage>
</organism>
<evidence type="ECO:0000313" key="9">
    <source>
        <dbReference type="EMBL" id="SUP41090.1"/>
    </source>
</evidence>
<evidence type="ECO:0000256" key="2">
    <source>
        <dbReference type="ARBA" id="ARBA00022448"/>
    </source>
</evidence>
<dbReference type="GO" id="GO:0005886">
    <property type="term" value="C:plasma membrane"/>
    <property type="evidence" value="ECO:0007669"/>
    <property type="project" value="UniProtKB-SubCell"/>
</dbReference>
<feature type="transmembrane region" description="Helical" evidence="8">
    <location>
        <begin position="357"/>
        <end position="380"/>
    </location>
</feature>
<gene>
    <name evidence="9" type="primary">ktrB</name>
    <name evidence="9" type="ORF">NCTC12020_00479</name>
</gene>
<dbReference type="Proteomes" id="UP000255367">
    <property type="component" value="Unassembled WGS sequence"/>
</dbReference>
<name>A0A380NHA4_9FIRM</name>
<feature type="transmembrane region" description="Helical" evidence="8">
    <location>
        <begin position="303"/>
        <end position="336"/>
    </location>
</feature>
<dbReference type="GO" id="GO:0008324">
    <property type="term" value="F:monoatomic cation transmembrane transporter activity"/>
    <property type="evidence" value="ECO:0007669"/>
    <property type="project" value="InterPro"/>
</dbReference>
<accession>A0A380NHA4</accession>
<proteinExistence type="predicted"/>
<dbReference type="AlphaFoldDB" id="A0A380NHA4"/>
<reference evidence="9 10" key="1">
    <citation type="submission" date="2018-06" db="EMBL/GenBank/DDBJ databases">
        <authorList>
            <consortium name="Pathogen Informatics"/>
            <person name="Doyle S."/>
        </authorList>
    </citation>
    <scope>NUCLEOTIDE SEQUENCE [LARGE SCALE GENOMIC DNA]</scope>
    <source>
        <strain evidence="9 10">NCTC12020</strain>
    </source>
</reference>
<feature type="transmembrane region" description="Helical" evidence="8">
    <location>
        <begin position="144"/>
        <end position="164"/>
    </location>
</feature>
<feature type="transmembrane region" description="Helical" evidence="8">
    <location>
        <begin position="418"/>
        <end position="440"/>
    </location>
</feature>
<keyword evidence="7 8" id="KW-0472">Membrane</keyword>
<sequence>MLLKPDLHNQSKPWRRMWRESLMNNPQRMLALSFACLMLLGAVLLSLPIATNDGMSTSWIDALFIAVSCVSVTGLATVDTFQHWSVFGQTIMILLIQIGGLGTMTFTTFIFLILRRKVGLENKLLLQEDIGEDNISVHTVLKQIALLTFGVEFLGGIAYAIDLWPYLGSSAIYYGFYQAISTFCNAGFVFFDNNLPYELVGNWGFTLTTCSLIIIGGFGYMASFDIFKNYNRGFHSFALHTKVMLVGNGILVIVGMLAILGLEWNNTLQSMPLFTKLQGALFQAVTPRTAGIPTLNYADLHPITVFITVVFMFIGAGPNSTGGGIKISTMAVLWATSRSLFTNKRRVEIFERSLSQAIIYKACGIVFFSSMLVVLATFVLAGIEKFPFLDLLFEVTSAFATVGLTIGITSELSTISKLTLIVVMYTGRIGVLTLIGAFFLRRRHTTTAYFPEDNVLL</sequence>
<evidence type="ECO:0000256" key="1">
    <source>
        <dbReference type="ARBA" id="ARBA00004651"/>
    </source>
</evidence>
<evidence type="ECO:0000256" key="6">
    <source>
        <dbReference type="ARBA" id="ARBA00023065"/>
    </source>
</evidence>
<keyword evidence="4 8" id="KW-0812">Transmembrane</keyword>
<keyword evidence="5 8" id="KW-1133">Transmembrane helix</keyword>
<dbReference type="GO" id="GO:0030001">
    <property type="term" value="P:metal ion transport"/>
    <property type="evidence" value="ECO:0007669"/>
    <property type="project" value="UniProtKB-ARBA"/>
</dbReference>
<dbReference type="PANTHER" id="PTHR32024:SF1">
    <property type="entry name" value="KTR SYSTEM POTASSIUM UPTAKE PROTEIN B"/>
    <property type="match status" value="1"/>
</dbReference>
<comment type="subcellular location">
    <subcellularLocation>
        <location evidence="1">Cell membrane</location>
        <topology evidence="1">Multi-pass membrane protein</topology>
    </subcellularLocation>
</comment>
<evidence type="ECO:0000256" key="7">
    <source>
        <dbReference type="ARBA" id="ARBA00023136"/>
    </source>
</evidence>
<dbReference type="OrthoDB" id="9810952at2"/>
<evidence type="ECO:0000256" key="5">
    <source>
        <dbReference type="ARBA" id="ARBA00022989"/>
    </source>
</evidence>
<dbReference type="Pfam" id="PF02386">
    <property type="entry name" value="TrkH"/>
    <property type="match status" value="1"/>
</dbReference>
<keyword evidence="2" id="KW-0813">Transport</keyword>
<evidence type="ECO:0000256" key="4">
    <source>
        <dbReference type="ARBA" id="ARBA00022692"/>
    </source>
</evidence>
<evidence type="ECO:0000256" key="8">
    <source>
        <dbReference type="SAM" id="Phobius"/>
    </source>
</evidence>
<dbReference type="EMBL" id="UHIO01000001">
    <property type="protein sequence ID" value="SUP41090.1"/>
    <property type="molecule type" value="Genomic_DNA"/>
</dbReference>
<keyword evidence="10" id="KW-1185">Reference proteome</keyword>
<protein>
    <submittedName>
        <fullName evidence="9">Ktr system potassium uptake protein B</fullName>
    </submittedName>
</protein>
<dbReference type="PANTHER" id="PTHR32024">
    <property type="entry name" value="TRK SYSTEM POTASSIUM UPTAKE PROTEIN TRKG-RELATED"/>
    <property type="match status" value="1"/>
</dbReference>
<keyword evidence="3" id="KW-1003">Cell membrane</keyword>
<feature type="transmembrane region" description="Helical" evidence="8">
    <location>
        <begin position="203"/>
        <end position="222"/>
    </location>
</feature>
<evidence type="ECO:0000256" key="3">
    <source>
        <dbReference type="ARBA" id="ARBA00022475"/>
    </source>
</evidence>
<evidence type="ECO:0000313" key="10">
    <source>
        <dbReference type="Proteomes" id="UP000255367"/>
    </source>
</evidence>
<feature type="transmembrane region" description="Helical" evidence="8">
    <location>
        <begin position="62"/>
        <end position="81"/>
    </location>
</feature>